<evidence type="ECO:0008006" key="4">
    <source>
        <dbReference type="Google" id="ProtNLM"/>
    </source>
</evidence>
<organism evidence="2 3">
    <name type="scientific">Octopus vulgaris</name>
    <name type="common">Common octopus</name>
    <dbReference type="NCBI Taxonomy" id="6645"/>
    <lineage>
        <taxon>Eukaryota</taxon>
        <taxon>Metazoa</taxon>
        <taxon>Spiralia</taxon>
        <taxon>Lophotrochozoa</taxon>
        <taxon>Mollusca</taxon>
        <taxon>Cephalopoda</taxon>
        <taxon>Coleoidea</taxon>
        <taxon>Octopodiformes</taxon>
        <taxon>Octopoda</taxon>
        <taxon>Incirrata</taxon>
        <taxon>Octopodidae</taxon>
        <taxon>Octopus</taxon>
    </lineage>
</organism>
<evidence type="ECO:0000313" key="3">
    <source>
        <dbReference type="Proteomes" id="UP001162480"/>
    </source>
</evidence>
<gene>
    <name evidence="2" type="ORF">OCTVUL_1B029992</name>
</gene>
<feature type="compositionally biased region" description="Basic and acidic residues" evidence="1">
    <location>
        <begin position="1"/>
        <end position="10"/>
    </location>
</feature>
<protein>
    <recommendedName>
        <fullName evidence="4">Zinc finger BED domain-containing protein 5-like</fullName>
    </recommendedName>
</protein>
<proteinExistence type="predicted"/>
<keyword evidence="3" id="KW-1185">Reference proteome</keyword>
<sequence>MDKWLKKSVEADDDESSVNRNEEKTNQSKLSQSKRRKVLRKYDYEYLKMGFTWNGVEEDPRPRCIICYEQLANESMHRHLETKHSELKDKPLDFFERMLTKLKIGQSVMQHYTKVNEKSLYVSYLVSLRIAKTGEPHTIGETLVLPVIKDTVKVFFGDESEQEIESIPISTNTVTRRIDEMSQWVENQVIERIRGSLLFSLQLDESTDVQGLCQLRVFVRYIWNFVPHEDMLFCEPVS</sequence>
<dbReference type="PANTHER" id="PTHR45913">
    <property type="entry name" value="EPM2A-INTERACTING PROTEIN 1"/>
    <property type="match status" value="1"/>
</dbReference>
<evidence type="ECO:0000256" key="1">
    <source>
        <dbReference type="SAM" id="MobiDB-lite"/>
    </source>
</evidence>
<reference evidence="2" key="1">
    <citation type="submission" date="2023-08" db="EMBL/GenBank/DDBJ databases">
        <authorList>
            <person name="Alioto T."/>
            <person name="Alioto T."/>
            <person name="Gomez Garrido J."/>
        </authorList>
    </citation>
    <scope>NUCLEOTIDE SEQUENCE</scope>
</reference>
<dbReference type="AlphaFoldDB" id="A0AA36BHC5"/>
<name>A0AA36BHC5_OCTVU</name>
<accession>A0AA36BHC5</accession>
<dbReference type="PANTHER" id="PTHR45913:SF19">
    <property type="entry name" value="LOW QUALITY PROTEIN: ZINC FINGER BED DOMAIN-CONTAINING PROTEIN 5-LIKE"/>
    <property type="match status" value="1"/>
</dbReference>
<evidence type="ECO:0000313" key="2">
    <source>
        <dbReference type="EMBL" id="CAI9734084.1"/>
    </source>
</evidence>
<dbReference type="Proteomes" id="UP001162480">
    <property type="component" value="Chromosome 15"/>
</dbReference>
<feature type="region of interest" description="Disordered" evidence="1">
    <location>
        <begin position="1"/>
        <end position="32"/>
    </location>
</feature>
<dbReference type="EMBL" id="OX597828">
    <property type="protein sequence ID" value="CAI9734084.1"/>
    <property type="molecule type" value="Genomic_DNA"/>
</dbReference>